<comment type="miscellaneous">
    <text evidence="6">The iminoaspartate product is unstable in aqueous solution and can decompose to oxaloacetate and ammonia.</text>
</comment>
<dbReference type="SUPFAM" id="SSF55347">
    <property type="entry name" value="Glyceraldehyde-3-phosphate dehydrogenase-like, C-terminal domain"/>
    <property type="match status" value="1"/>
</dbReference>
<comment type="pathway">
    <text evidence="6">Cofactor biosynthesis; NAD(+) biosynthesis; iminoaspartate from L-aspartate (dehydrogenase route): step 1/1.</text>
</comment>
<keyword evidence="3 6" id="KW-0521">NADP</keyword>
<evidence type="ECO:0000256" key="1">
    <source>
        <dbReference type="ARBA" id="ARBA00008331"/>
    </source>
</evidence>
<name>A0A2S9JVU2_9SPHI</name>
<evidence type="ECO:0000259" key="7">
    <source>
        <dbReference type="Pfam" id="PF01958"/>
    </source>
</evidence>
<accession>A0A2S9JVU2</accession>
<feature type="domain" description="Aspartate/homoserine dehydrogenase NAD-binding" evidence="8">
    <location>
        <begin position="10"/>
        <end position="129"/>
    </location>
</feature>
<evidence type="ECO:0000313" key="9">
    <source>
        <dbReference type="EMBL" id="PRD57394.1"/>
    </source>
</evidence>
<dbReference type="Proteomes" id="UP000238642">
    <property type="component" value="Unassembled WGS sequence"/>
</dbReference>
<dbReference type="OrthoDB" id="1906017at2"/>
<dbReference type="InterPro" id="IPR020626">
    <property type="entry name" value="Asp_DH_prok"/>
</dbReference>
<evidence type="ECO:0000256" key="6">
    <source>
        <dbReference type="HAMAP-Rule" id="MF_01265"/>
    </source>
</evidence>
<dbReference type="GO" id="GO:0009435">
    <property type="term" value="P:NAD+ biosynthetic process"/>
    <property type="evidence" value="ECO:0007669"/>
    <property type="project" value="UniProtKB-UniRule"/>
</dbReference>
<dbReference type="PANTHER" id="PTHR31873">
    <property type="entry name" value="L-ASPARTATE DEHYDROGENASE-RELATED"/>
    <property type="match status" value="1"/>
</dbReference>
<dbReference type="EMBL" id="PVBS01000001">
    <property type="protein sequence ID" value="PRD57394.1"/>
    <property type="molecule type" value="Genomic_DNA"/>
</dbReference>
<proteinExistence type="inferred from homology"/>
<reference evidence="9 10" key="1">
    <citation type="submission" date="2018-02" db="EMBL/GenBank/DDBJ databases">
        <title>The draft genome of Sphingobacterium gobiense H7.</title>
        <authorList>
            <person name="Li L."/>
            <person name="Liu L."/>
            <person name="Zhang X."/>
            <person name="Wang T."/>
            <person name="Liang L."/>
        </authorList>
    </citation>
    <scope>NUCLEOTIDE SEQUENCE [LARGE SCALE GENOMIC DNA]</scope>
    <source>
        <strain evidence="9 10">ACCC 05757</strain>
    </source>
</reference>
<feature type="binding site" evidence="6">
    <location>
        <position position="196"/>
    </location>
    <ligand>
        <name>NAD(+)</name>
        <dbReference type="ChEBI" id="CHEBI:57540"/>
    </ligand>
</feature>
<evidence type="ECO:0000256" key="5">
    <source>
        <dbReference type="ARBA" id="ARBA00023027"/>
    </source>
</evidence>
<feature type="binding site" evidence="6">
    <location>
        <position position="133"/>
    </location>
    <ligand>
        <name>NAD(+)</name>
        <dbReference type="ChEBI" id="CHEBI:57540"/>
    </ligand>
</feature>
<dbReference type="GO" id="GO:0051287">
    <property type="term" value="F:NAD binding"/>
    <property type="evidence" value="ECO:0007669"/>
    <property type="project" value="UniProtKB-UniRule"/>
</dbReference>
<dbReference type="Gene3D" id="3.30.360.10">
    <property type="entry name" value="Dihydrodipicolinate Reductase, domain 2"/>
    <property type="match status" value="1"/>
</dbReference>
<gene>
    <name evidence="6" type="primary">nadX</name>
    <name evidence="9" type="ORF">C5749_02245</name>
</gene>
<comment type="catalytic activity">
    <reaction evidence="6">
        <text>L-aspartate + NADP(+) + H2O = oxaloacetate + NH4(+) + NADPH + H(+)</text>
        <dbReference type="Rhea" id="RHEA:11784"/>
        <dbReference type="ChEBI" id="CHEBI:15377"/>
        <dbReference type="ChEBI" id="CHEBI:15378"/>
        <dbReference type="ChEBI" id="CHEBI:16452"/>
        <dbReference type="ChEBI" id="CHEBI:28938"/>
        <dbReference type="ChEBI" id="CHEBI:29991"/>
        <dbReference type="ChEBI" id="CHEBI:57783"/>
        <dbReference type="ChEBI" id="CHEBI:58349"/>
        <dbReference type="EC" id="1.4.1.21"/>
    </reaction>
</comment>
<dbReference type="SUPFAM" id="SSF51735">
    <property type="entry name" value="NAD(P)-binding Rossmann-fold domains"/>
    <property type="match status" value="1"/>
</dbReference>
<evidence type="ECO:0000313" key="10">
    <source>
        <dbReference type="Proteomes" id="UP000238642"/>
    </source>
</evidence>
<comment type="similarity">
    <text evidence="1 6">Belongs to the L-aspartate dehydrogenase family.</text>
</comment>
<dbReference type="InterPro" id="IPR005106">
    <property type="entry name" value="Asp/hSer_DH_NAD-bd"/>
</dbReference>
<dbReference type="EC" id="1.4.1.21" evidence="6"/>
<comment type="caution">
    <text evidence="9">The sequence shown here is derived from an EMBL/GenBank/DDBJ whole genome shotgun (WGS) entry which is preliminary data.</text>
</comment>
<dbReference type="GO" id="GO:0050661">
    <property type="term" value="F:NADP binding"/>
    <property type="evidence" value="ECO:0007669"/>
    <property type="project" value="UniProtKB-UniRule"/>
</dbReference>
<keyword evidence="2 6" id="KW-0662">Pyridine nucleotide biosynthesis</keyword>
<protein>
    <recommendedName>
        <fullName evidence="6">L-aspartate dehydrogenase</fullName>
        <ecNumber evidence="6">1.4.1.21</ecNumber>
    </recommendedName>
</protein>
<feature type="active site" evidence="6">
    <location>
        <position position="226"/>
    </location>
</feature>
<dbReference type="Gene3D" id="3.40.50.720">
    <property type="entry name" value="NAD(P)-binding Rossmann-like Domain"/>
    <property type="match status" value="1"/>
</dbReference>
<dbReference type="GO" id="GO:0016639">
    <property type="term" value="F:oxidoreductase activity, acting on the CH-NH2 group of donors, NAD or NADP as acceptor"/>
    <property type="evidence" value="ECO:0007669"/>
    <property type="project" value="UniProtKB-UniRule"/>
</dbReference>
<dbReference type="HAMAP" id="MF_01265">
    <property type="entry name" value="NadX"/>
    <property type="match status" value="1"/>
</dbReference>
<dbReference type="UniPathway" id="UPA00253">
    <property type="reaction ID" value="UER00456"/>
</dbReference>
<dbReference type="InterPro" id="IPR002811">
    <property type="entry name" value="Asp_DH"/>
</dbReference>
<dbReference type="AlphaFoldDB" id="A0A2S9JVU2"/>
<dbReference type="Pfam" id="PF03447">
    <property type="entry name" value="NAD_binding_3"/>
    <property type="match status" value="1"/>
</dbReference>
<dbReference type="GO" id="GO:0033735">
    <property type="term" value="F:aspartate dehydrogenase [NAD(P)+] activity"/>
    <property type="evidence" value="ECO:0007669"/>
    <property type="project" value="UniProtKB-EC"/>
</dbReference>
<comment type="catalytic activity">
    <reaction evidence="6">
        <text>L-aspartate + NAD(+) + H2O = oxaloacetate + NH4(+) + NADH + H(+)</text>
        <dbReference type="Rhea" id="RHEA:11788"/>
        <dbReference type="ChEBI" id="CHEBI:15377"/>
        <dbReference type="ChEBI" id="CHEBI:15378"/>
        <dbReference type="ChEBI" id="CHEBI:16452"/>
        <dbReference type="ChEBI" id="CHEBI:28938"/>
        <dbReference type="ChEBI" id="CHEBI:29991"/>
        <dbReference type="ChEBI" id="CHEBI:57540"/>
        <dbReference type="ChEBI" id="CHEBI:57945"/>
        <dbReference type="EC" id="1.4.1.21"/>
    </reaction>
</comment>
<evidence type="ECO:0000256" key="3">
    <source>
        <dbReference type="ARBA" id="ARBA00022857"/>
    </source>
</evidence>
<dbReference type="RefSeq" id="WP_105725130.1">
    <property type="nucleotide sequence ID" value="NZ_PVBS01000001.1"/>
</dbReference>
<organism evidence="9 10">
    <name type="scientific">Sphingobacterium gobiense</name>
    <dbReference type="NCBI Taxonomy" id="1382456"/>
    <lineage>
        <taxon>Bacteria</taxon>
        <taxon>Pseudomonadati</taxon>
        <taxon>Bacteroidota</taxon>
        <taxon>Sphingobacteriia</taxon>
        <taxon>Sphingobacteriales</taxon>
        <taxon>Sphingobacteriaceae</taxon>
        <taxon>Sphingobacterium</taxon>
    </lineage>
</organism>
<keyword evidence="4 6" id="KW-0560">Oxidoreductase</keyword>
<evidence type="ECO:0000259" key="8">
    <source>
        <dbReference type="Pfam" id="PF03447"/>
    </source>
</evidence>
<feature type="domain" description="Aspartate dehydrogenase" evidence="7">
    <location>
        <begin position="175"/>
        <end position="245"/>
    </location>
</feature>
<sequence>MEKKTLAIIGCGKLASLVVDAYNANLLPEYELVATYSRSKEKAQHIADKVNTTDSGSSCTSYASIQDVLAMKPDYIIETASPNALKEFALDALANGSSIVTLSIGAFADQAFYDEVTKTAKAHGTKVHIASGAIGGLDVLRTVSLMGKCEATFQTEKSPNSLRKSSVYQESLQHEKKKVFEGNAIEAIALFPTSVNVSVAASIASVGPENMRVSITSTPDFVGDNHRIEIKNEQVHAVVDVYSATAQIAGWSIVNTLRNIVSPIVF</sequence>
<keyword evidence="5 6" id="KW-0520">NAD</keyword>
<dbReference type="InterPro" id="IPR036291">
    <property type="entry name" value="NAD(P)-bd_dom_sf"/>
</dbReference>
<dbReference type="PANTHER" id="PTHR31873:SF6">
    <property type="entry name" value="ASPARTATE DEHYDROGENASE DOMAIN-CONTAINING PROTEIN"/>
    <property type="match status" value="1"/>
</dbReference>
<dbReference type="Pfam" id="PF01958">
    <property type="entry name" value="Asp_DH_C"/>
    <property type="match status" value="1"/>
</dbReference>
<keyword evidence="10" id="KW-1185">Reference proteome</keyword>
<evidence type="ECO:0000256" key="2">
    <source>
        <dbReference type="ARBA" id="ARBA00022642"/>
    </source>
</evidence>
<evidence type="ECO:0000256" key="4">
    <source>
        <dbReference type="ARBA" id="ARBA00023002"/>
    </source>
</evidence>
<comment type="function">
    <text evidence="6">Specifically catalyzes the NAD or NADP-dependent dehydrogenation of L-aspartate to iminoaspartate.</text>
</comment>